<name>A0A4R5VPW1_9BACI</name>
<dbReference type="Proteomes" id="UP000295132">
    <property type="component" value="Unassembled WGS sequence"/>
</dbReference>
<evidence type="ECO:0000313" key="1">
    <source>
        <dbReference type="EMBL" id="MDQ6599456.1"/>
    </source>
</evidence>
<sequence length="154" mass="18238">MKWIPKDIETFLGAKEYIDTAIIPIYSVSLGDEMKDSAARHEFITLLTGYLERQFTGRILLFPPYTYLKNEKSENTMKELKKWEENIKNSEIKHIFFITSEIEWKSQEEKLNGSLIWLPSIPLEHMDETQKVSIIDSQVKQLVNLFTEKWHKKD</sequence>
<proteinExistence type="predicted"/>
<evidence type="ECO:0000313" key="2">
    <source>
        <dbReference type="EMBL" id="TDK60270.1"/>
    </source>
</evidence>
<dbReference type="EMBL" id="SMYO01000007">
    <property type="protein sequence ID" value="TDK60270.1"/>
    <property type="molecule type" value="Genomic_DNA"/>
</dbReference>
<organism evidence="2 3">
    <name type="scientific">Bacillus salipaludis</name>
    <dbReference type="NCBI Taxonomy" id="2547811"/>
    <lineage>
        <taxon>Bacteria</taxon>
        <taxon>Bacillati</taxon>
        <taxon>Bacillota</taxon>
        <taxon>Bacilli</taxon>
        <taxon>Bacillales</taxon>
        <taxon>Bacillaceae</taxon>
        <taxon>Bacillus</taxon>
    </lineage>
</organism>
<evidence type="ECO:0000313" key="3">
    <source>
        <dbReference type="Proteomes" id="UP000295132"/>
    </source>
</evidence>
<reference evidence="2 3" key="1">
    <citation type="submission" date="2019-03" db="EMBL/GenBank/DDBJ databases">
        <title>Bacillus niacini sp. nov. a Nicotinate-Metabolizing Mesophile Isolated from Soil.</title>
        <authorList>
            <person name="Zhang G."/>
        </authorList>
    </citation>
    <scope>NUCLEOTIDE SEQUENCE [LARGE SCALE GENOMIC DNA]</scope>
    <source>
        <strain evidence="2 3">WN066</strain>
    </source>
</reference>
<dbReference type="InterPro" id="IPR019615">
    <property type="entry name" value="DUF2487"/>
</dbReference>
<dbReference type="RefSeq" id="WP_133335913.1">
    <property type="nucleotide sequence ID" value="NZ_JAVGVR010000001.1"/>
</dbReference>
<accession>A0A4R5VPW1</accession>
<dbReference type="Proteomes" id="UP001178888">
    <property type="component" value="Unassembled WGS sequence"/>
</dbReference>
<evidence type="ECO:0000313" key="4">
    <source>
        <dbReference type="Proteomes" id="UP001178888"/>
    </source>
</evidence>
<comment type="caution">
    <text evidence="2">The sequence shown here is derived from an EMBL/GenBank/DDBJ whole genome shotgun (WGS) entry which is preliminary data.</text>
</comment>
<dbReference type="Pfam" id="PF10673">
    <property type="entry name" value="DUF2487"/>
    <property type="match status" value="1"/>
</dbReference>
<keyword evidence="4" id="KW-1185">Reference proteome</keyword>
<dbReference type="EMBL" id="JAVGVR010000001">
    <property type="protein sequence ID" value="MDQ6599456.1"/>
    <property type="molecule type" value="Genomic_DNA"/>
</dbReference>
<dbReference type="AlphaFoldDB" id="A0A4R5VPW1"/>
<reference evidence="1" key="2">
    <citation type="submission" date="2023-08" db="EMBL/GenBank/DDBJ databases">
        <title>Nitrogen cycling bacteria in agricultural field soils.</title>
        <authorList>
            <person name="Jang J."/>
        </authorList>
    </citation>
    <scope>NUCLEOTIDE SEQUENCE</scope>
    <source>
        <strain evidence="1">PS3-36</strain>
    </source>
</reference>
<gene>
    <name evidence="2" type="ORF">E2K98_16315</name>
    <name evidence="1" type="ORF">RCG21_24480</name>
</gene>
<protein>
    <submittedName>
        <fullName evidence="2">DUF2487 family protein</fullName>
    </submittedName>
    <submittedName>
        <fullName evidence="1">YpiF family protein</fullName>
    </submittedName>
</protein>